<reference evidence="2" key="1">
    <citation type="submission" date="2024-05" db="EMBL/GenBank/DDBJ databases">
        <title>Isolation and characterization of Sporomusa carbonis sp. nov., a carboxydotrophic hydrogenogen in the genus of Sporomusa isolated from a charcoal burning pile.</title>
        <authorList>
            <person name="Boeer T."/>
            <person name="Rosenbaum F."/>
            <person name="Eysell L."/>
            <person name="Mueller V."/>
            <person name="Daniel R."/>
            <person name="Poehlein A."/>
        </authorList>
    </citation>
    <scope>NUCLEOTIDE SEQUENCE [LARGE SCALE GENOMIC DNA]</scope>
    <source>
        <strain evidence="2">DSM 3132</strain>
    </source>
</reference>
<evidence type="ECO:0000313" key="3">
    <source>
        <dbReference type="Proteomes" id="UP000216052"/>
    </source>
</evidence>
<evidence type="ECO:0000259" key="1">
    <source>
        <dbReference type="Pfam" id="PF13712"/>
    </source>
</evidence>
<name>A0ABZ3J897_SPOA4</name>
<dbReference type="InterPro" id="IPR059123">
    <property type="entry name" value="StrF_dom"/>
</dbReference>
<accession>A0ABZ3J897</accession>
<dbReference type="Gene3D" id="3.90.550.10">
    <property type="entry name" value="Spore Coat Polysaccharide Biosynthesis Protein SpsA, Chain A"/>
    <property type="match status" value="1"/>
</dbReference>
<evidence type="ECO:0000313" key="2">
    <source>
        <dbReference type="EMBL" id="XFO74127.1"/>
    </source>
</evidence>
<dbReference type="EMBL" id="CP155571">
    <property type="protein sequence ID" value="XFO74127.1"/>
    <property type="molecule type" value="Genomic_DNA"/>
</dbReference>
<dbReference type="InterPro" id="IPR029044">
    <property type="entry name" value="Nucleotide-diphossugar_trans"/>
</dbReference>
<proteinExistence type="predicted"/>
<dbReference type="Pfam" id="PF13712">
    <property type="entry name" value="Glyco_tranf_2_5"/>
    <property type="match status" value="1"/>
</dbReference>
<gene>
    <name evidence="2" type="ORF">SPACI_042360</name>
</gene>
<sequence length="87" mass="9868">MNNQQIAFISCVNDEDMYAKCLQYINHLELPKGYNYEKIAIRGAKALLADIIKSSAKKPAVKRFFDLSHSNRVLKYTLILALSLGPH</sequence>
<keyword evidence="3" id="KW-1185">Reference proteome</keyword>
<dbReference type="Proteomes" id="UP000216052">
    <property type="component" value="Chromosome"/>
</dbReference>
<dbReference type="RefSeq" id="WP_093793068.1">
    <property type="nucleotide sequence ID" value="NZ_CP155571.1"/>
</dbReference>
<organism evidence="2 3">
    <name type="scientific">Sporomusa acidovorans (strain ATCC 49682 / DSM 3132 / Mol)</name>
    <dbReference type="NCBI Taxonomy" id="1123286"/>
    <lineage>
        <taxon>Bacteria</taxon>
        <taxon>Bacillati</taxon>
        <taxon>Bacillota</taxon>
        <taxon>Negativicutes</taxon>
        <taxon>Selenomonadales</taxon>
        <taxon>Sporomusaceae</taxon>
        <taxon>Sporomusa</taxon>
    </lineage>
</organism>
<protein>
    <recommendedName>
        <fullName evidence="1">Streptomycin biosynthesis protein StrF domain-containing protein</fullName>
    </recommendedName>
</protein>
<feature type="domain" description="Streptomycin biosynthesis protein StrF" evidence="1">
    <location>
        <begin position="7"/>
        <end position="49"/>
    </location>
</feature>